<proteinExistence type="predicted"/>
<keyword evidence="2" id="KW-1185">Reference proteome</keyword>
<dbReference type="Proteomes" id="UP001234202">
    <property type="component" value="Unassembled WGS sequence"/>
</dbReference>
<organism evidence="1 2">
    <name type="scientific">Naganishia onofrii</name>
    <dbReference type="NCBI Taxonomy" id="1851511"/>
    <lineage>
        <taxon>Eukaryota</taxon>
        <taxon>Fungi</taxon>
        <taxon>Dikarya</taxon>
        <taxon>Basidiomycota</taxon>
        <taxon>Agaricomycotina</taxon>
        <taxon>Tremellomycetes</taxon>
        <taxon>Filobasidiales</taxon>
        <taxon>Filobasidiaceae</taxon>
        <taxon>Naganishia</taxon>
    </lineage>
</organism>
<dbReference type="EMBL" id="JASBWV010000016">
    <property type="protein sequence ID" value="KAJ9121934.1"/>
    <property type="molecule type" value="Genomic_DNA"/>
</dbReference>
<evidence type="ECO:0000313" key="2">
    <source>
        <dbReference type="Proteomes" id="UP001234202"/>
    </source>
</evidence>
<evidence type="ECO:0000313" key="1">
    <source>
        <dbReference type="EMBL" id="KAJ9121934.1"/>
    </source>
</evidence>
<sequence>MDQLYVVIRESMVSNTDSLFEIHPSTELIFNITVNRLHPDAPRLAAEAGVSWERLERPLFYYWREHHLLHRDELDEVFSKAVGYRPWVGGMTYKENGWIWDRSWWLELWRGELEKPVDLFPVTGAAAGGHGHEHGHGHGHHHAPREEKSVISFSSGPHWTTTELWPRDGWVTRNFDELLRGWAGMVSPRQRLSVLGLRMLVANATGVLFCLFGRAVQ</sequence>
<protein>
    <submittedName>
        <fullName evidence="1">Uncharacterized protein</fullName>
    </submittedName>
</protein>
<accession>A0ACC2XEW3</accession>
<reference evidence="1" key="1">
    <citation type="submission" date="2023-04" db="EMBL/GenBank/DDBJ databases">
        <title>Draft Genome sequencing of Naganishia species isolated from polar environments using Oxford Nanopore Technology.</title>
        <authorList>
            <person name="Leo P."/>
            <person name="Venkateswaran K."/>
        </authorList>
    </citation>
    <scope>NUCLEOTIDE SEQUENCE</scope>
    <source>
        <strain evidence="1">DBVPG 5303</strain>
    </source>
</reference>
<name>A0ACC2XEW3_9TREE</name>
<gene>
    <name evidence="1" type="ORF">QFC24_004516</name>
</gene>
<comment type="caution">
    <text evidence="1">The sequence shown here is derived from an EMBL/GenBank/DDBJ whole genome shotgun (WGS) entry which is preliminary data.</text>
</comment>